<dbReference type="PANTHER" id="PTHR14593:SF5">
    <property type="entry name" value="WD REPEAT-CONTAINING PROTEIN 11"/>
    <property type="match status" value="1"/>
</dbReference>
<sequence>MFRCLEWGGTYTVLTAGYNHSLSTAHVVKNDIYAIDIRTGVKRRIRPEADESPVTLLRVSYYQCYLALAFQREPLEIWDLKETRLYHVVVKGLHVKDGKEVNTQWKSGGWSIRNMAWKDEMLAMGDAEGRIIVS</sequence>
<accession>A0A3P7MCM3</accession>
<dbReference type="InterPro" id="IPR036322">
    <property type="entry name" value="WD40_repeat_dom_sf"/>
</dbReference>
<dbReference type="OrthoDB" id="1291858at2759"/>
<dbReference type="GO" id="GO:0005737">
    <property type="term" value="C:cytoplasm"/>
    <property type="evidence" value="ECO:0007669"/>
    <property type="project" value="TreeGrafter"/>
</dbReference>
<dbReference type="InterPro" id="IPR039694">
    <property type="entry name" value="WDR11"/>
</dbReference>
<dbReference type="SUPFAM" id="SSF50978">
    <property type="entry name" value="WD40 repeat-like"/>
    <property type="match status" value="1"/>
</dbReference>
<dbReference type="AlphaFoldDB" id="A0A3P7MCM3"/>
<dbReference type="PANTHER" id="PTHR14593">
    <property type="entry name" value="WD REPEAT-CONTAINING PROTEIN 11"/>
    <property type="match status" value="1"/>
</dbReference>
<evidence type="ECO:0008006" key="3">
    <source>
        <dbReference type="Google" id="ProtNLM"/>
    </source>
</evidence>
<gene>
    <name evidence="1" type="ORF">CGOC_LOCUS10599</name>
</gene>
<evidence type="ECO:0000313" key="2">
    <source>
        <dbReference type="Proteomes" id="UP000271889"/>
    </source>
</evidence>
<reference evidence="1 2" key="1">
    <citation type="submission" date="2018-11" db="EMBL/GenBank/DDBJ databases">
        <authorList>
            <consortium name="Pathogen Informatics"/>
        </authorList>
    </citation>
    <scope>NUCLEOTIDE SEQUENCE [LARGE SCALE GENOMIC DNA]</scope>
</reference>
<dbReference type="Proteomes" id="UP000271889">
    <property type="component" value="Unassembled WGS sequence"/>
</dbReference>
<protein>
    <recommendedName>
        <fullName evidence="3">CNH domain-containing protein</fullName>
    </recommendedName>
</protein>
<name>A0A3P7MCM3_CYLGO</name>
<dbReference type="EMBL" id="UYRV01112077">
    <property type="protein sequence ID" value="VDN27225.1"/>
    <property type="molecule type" value="Genomic_DNA"/>
</dbReference>
<proteinExistence type="predicted"/>
<keyword evidence="2" id="KW-1185">Reference proteome</keyword>
<evidence type="ECO:0000313" key="1">
    <source>
        <dbReference type="EMBL" id="VDN27225.1"/>
    </source>
</evidence>
<organism evidence="1 2">
    <name type="scientific">Cylicostephanus goldi</name>
    <name type="common">Nematode worm</name>
    <dbReference type="NCBI Taxonomy" id="71465"/>
    <lineage>
        <taxon>Eukaryota</taxon>
        <taxon>Metazoa</taxon>
        <taxon>Ecdysozoa</taxon>
        <taxon>Nematoda</taxon>
        <taxon>Chromadorea</taxon>
        <taxon>Rhabditida</taxon>
        <taxon>Rhabditina</taxon>
        <taxon>Rhabditomorpha</taxon>
        <taxon>Strongyloidea</taxon>
        <taxon>Strongylidae</taxon>
        <taxon>Cylicostephanus</taxon>
    </lineage>
</organism>